<sequence>METNLDHEWEGLLFDVRRSVRYHNRRRAWFDRLDQTTNVLSLIFGSTAIYGVLSQANTNLAVLSAAIVTAFSAINLVVASSQRARAHFDFARKFFELEQKMILVSDVSKESVQAITSERLSIEKDEPPVLRVLDSICYNEQILSMDYPVDQMVVIGFWQRLLSPVLDFQAGKLRRVKDMKHA</sequence>
<feature type="transmembrane region" description="Helical" evidence="1">
    <location>
        <begin position="59"/>
        <end position="78"/>
    </location>
</feature>
<evidence type="ECO:0000313" key="2">
    <source>
        <dbReference type="EMBL" id="EBX0215459.1"/>
    </source>
</evidence>
<dbReference type="EMBL" id="AAIPET010000024">
    <property type="protein sequence ID" value="ECG6845173.1"/>
    <property type="molecule type" value="Genomic_DNA"/>
</dbReference>
<keyword evidence="1" id="KW-0812">Transmembrane</keyword>
<name>A0A5I6DYQ8_SALET</name>
<protein>
    <recommendedName>
        <fullName evidence="4">SLATT domain-containing protein</fullName>
    </recommendedName>
</protein>
<organism evidence="3">
    <name type="scientific">Salmonella enterica subsp. enterica serovar Brandenburg</name>
    <dbReference type="NCBI Taxonomy" id="149387"/>
    <lineage>
        <taxon>Bacteria</taxon>
        <taxon>Pseudomonadati</taxon>
        <taxon>Pseudomonadota</taxon>
        <taxon>Gammaproteobacteria</taxon>
        <taxon>Enterobacterales</taxon>
        <taxon>Enterobacteriaceae</taxon>
        <taxon>Salmonella</taxon>
    </lineage>
</organism>
<proteinExistence type="predicted"/>
<reference evidence="3" key="1">
    <citation type="submission" date="2019-03" db="EMBL/GenBank/DDBJ databases">
        <authorList>
            <person name="Ashton P.M."/>
            <person name="Dallman T."/>
            <person name="Nair S."/>
            <person name="De Pinna E."/>
            <person name="Peters T."/>
            <person name="Grant K."/>
        </authorList>
    </citation>
    <scope>NUCLEOTIDE SEQUENCE</scope>
    <source>
        <strain evidence="2">484126</strain>
        <strain evidence="3">707197</strain>
    </source>
</reference>
<dbReference type="AlphaFoldDB" id="A0A5I6DYQ8"/>
<keyword evidence="1" id="KW-0472">Membrane</keyword>
<keyword evidence="1" id="KW-1133">Transmembrane helix</keyword>
<evidence type="ECO:0000256" key="1">
    <source>
        <dbReference type="SAM" id="Phobius"/>
    </source>
</evidence>
<comment type="caution">
    <text evidence="3">The sequence shown here is derived from an EMBL/GenBank/DDBJ whole genome shotgun (WGS) entry which is preliminary data.</text>
</comment>
<dbReference type="EMBL" id="AAHJXE010000003">
    <property type="protein sequence ID" value="EBX0215459.1"/>
    <property type="molecule type" value="Genomic_DNA"/>
</dbReference>
<evidence type="ECO:0000313" key="3">
    <source>
        <dbReference type="EMBL" id="ECG6845173.1"/>
    </source>
</evidence>
<gene>
    <name evidence="2" type="ORF">DQT01_03590</name>
    <name evidence="3" type="ORF">E3354_21795</name>
</gene>
<accession>A0A5I6DYQ8</accession>
<evidence type="ECO:0008006" key="4">
    <source>
        <dbReference type="Google" id="ProtNLM"/>
    </source>
</evidence>